<dbReference type="InterPro" id="IPR050966">
    <property type="entry name" value="Glutamyl_endopeptidase"/>
</dbReference>
<keyword evidence="1 2" id="KW-0732">Signal</keyword>
<dbReference type="GO" id="GO:0006508">
    <property type="term" value="P:proteolysis"/>
    <property type="evidence" value="ECO:0007669"/>
    <property type="project" value="InterPro"/>
</dbReference>
<dbReference type="EMBL" id="QGDJ01000005">
    <property type="protein sequence ID" value="PWJ18115.1"/>
    <property type="molecule type" value="Genomic_DNA"/>
</dbReference>
<evidence type="ECO:0000313" key="6">
    <source>
        <dbReference type="Proteomes" id="UP000245839"/>
    </source>
</evidence>
<dbReference type="Pfam" id="PF00089">
    <property type="entry name" value="Trypsin"/>
    <property type="match status" value="1"/>
</dbReference>
<dbReference type="InterPro" id="IPR043504">
    <property type="entry name" value="Peptidase_S1_PA_chymotrypsin"/>
</dbReference>
<dbReference type="PROSITE" id="PS50240">
    <property type="entry name" value="TRYPSIN_DOM"/>
    <property type="match status" value="1"/>
</dbReference>
<feature type="domain" description="Peptidase S1" evidence="3">
    <location>
        <begin position="33"/>
        <end position="246"/>
    </location>
</feature>
<evidence type="ECO:0000256" key="2">
    <source>
        <dbReference type="SAM" id="SignalP"/>
    </source>
</evidence>
<dbReference type="EMBL" id="UETC01000005">
    <property type="protein sequence ID" value="SSA46640.1"/>
    <property type="molecule type" value="Genomic_DNA"/>
</dbReference>
<dbReference type="SUPFAM" id="SSF50494">
    <property type="entry name" value="Trypsin-like serine proteases"/>
    <property type="match status" value="1"/>
</dbReference>
<dbReference type="Proteomes" id="UP000245839">
    <property type="component" value="Unassembled WGS sequence"/>
</dbReference>
<dbReference type="SMART" id="SM00020">
    <property type="entry name" value="Tryp_SPc"/>
    <property type="match status" value="1"/>
</dbReference>
<keyword evidence="6" id="KW-1185">Reference proteome</keyword>
<gene>
    <name evidence="4" type="ORF">BCF38_105102</name>
    <name evidence="5" type="ORF">SAMN05421539_105102</name>
</gene>
<dbReference type="Gene3D" id="2.40.10.10">
    <property type="entry name" value="Trypsin-like serine proteases"/>
    <property type="match status" value="2"/>
</dbReference>
<dbReference type="PANTHER" id="PTHR15462">
    <property type="entry name" value="SERINE PROTEASE"/>
    <property type="match status" value="1"/>
</dbReference>
<feature type="chain" id="PRO_5033338256" evidence="2">
    <location>
        <begin position="22"/>
        <end position="282"/>
    </location>
</feature>
<reference evidence="4 6" key="2">
    <citation type="submission" date="2018-03" db="EMBL/GenBank/DDBJ databases">
        <title>Genomic Encyclopedia of Archaeal and Bacterial Type Strains, Phase II (KMG-II): from individual species to whole genera.</title>
        <authorList>
            <person name="Goeker M."/>
        </authorList>
    </citation>
    <scope>NUCLEOTIDE SEQUENCE [LARGE SCALE GENOMIC DNA]</scope>
    <source>
        <strain evidence="4 6">DSM 25227</strain>
    </source>
</reference>
<evidence type="ECO:0000259" key="3">
    <source>
        <dbReference type="PROSITE" id="PS50240"/>
    </source>
</evidence>
<name>A0A2Y9AQC7_9RHOB</name>
<protein>
    <submittedName>
        <fullName evidence="5">V8-like Glu-specific endopeptidase</fullName>
    </submittedName>
</protein>
<proteinExistence type="predicted"/>
<dbReference type="RefSeq" id="WP_170125418.1">
    <property type="nucleotide sequence ID" value="NZ_QGDJ01000005.1"/>
</dbReference>
<accession>A0A2Y9AQC7</accession>
<dbReference type="InterPro" id="IPR018114">
    <property type="entry name" value="TRYPSIN_HIS"/>
</dbReference>
<evidence type="ECO:0000313" key="7">
    <source>
        <dbReference type="Proteomes" id="UP000251571"/>
    </source>
</evidence>
<dbReference type="PANTHER" id="PTHR15462:SF8">
    <property type="entry name" value="SERINE PROTEASE"/>
    <property type="match status" value="1"/>
</dbReference>
<evidence type="ECO:0000313" key="5">
    <source>
        <dbReference type="EMBL" id="SSA46640.1"/>
    </source>
</evidence>
<evidence type="ECO:0000256" key="1">
    <source>
        <dbReference type="ARBA" id="ARBA00022729"/>
    </source>
</evidence>
<feature type="signal peptide" evidence="2">
    <location>
        <begin position="1"/>
        <end position="21"/>
    </location>
</feature>
<organism evidence="5 7">
    <name type="scientific">Jannaschia seohaensis</name>
    <dbReference type="NCBI Taxonomy" id="475081"/>
    <lineage>
        <taxon>Bacteria</taxon>
        <taxon>Pseudomonadati</taxon>
        <taxon>Pseudomonadota</taxon>
        <taxon>Alphaproteobacteria</taxon>
        <taxon>Rhodobacterales</taxon>
        <taxon>Roseobacteraceae</taxon>
        <taxon>Jannaschia</taxon>
    </lineage>
</organism>
<dbReference type="InterPro" id="IPR001254">
    <property type="entry name" value="Trypsin_dom"/>
</dbReference>
<dbReference type="GO" id="GO:0004252">
    <property type="term" value="F:serine-type endopeptidase activity"/>
    <property type="evidence" value="ECO:0007669"/>
    <property type="project" value="InterPro"/>
</dbReference>
<dbReference type="PROSITE" id="PS00134">
    <property type="entry name" value="TRYPSIN_HIS"/>
    <property type="match status" value="1"/>
</dbReference>
<dbReference type="InterPro" id="IPR001314">
    <property type="entry name" value="Peptidase_S1A"/>
</dbReference>
<dbReference type="InterPro" id="IPR009003">
    <property type="entry name" value="Peptidase_S1_PA"/>
</dbReference>
<dbReference type="Proteomes" id="UP000251571">
    <property type="component" value="Unassembled WGS sequence"/>
</dbReference>
<dbReference type="PRINTS" id="PR00722">
    <property type="entry name" value="CHYMOTRYPSIN"/>
</dbReference>
<reference evidence="5 7" key="1">
    <citation type="submission" date="2016-10" db="EMBL/GenBank/DDBJ databases">
        <authorList>
            <person name="Cai Z."/>
        </authorList>
    </citation>
    <scope>NUCLEOTIDE SEQUENCE [LARGE SCALE GENOMIC DNA]</scope>
    <source>
        <strain evidence="5 7">DSM 25227</strain>
    </source>
</reference>
<dbReference type="AlphaFoldDB" id="A0A2Y9AQC7"/>
<evidence type="ECO:0000313" key="4">
    <source>
        <dbReference type="EMBL" id="PWJ18115.1"/>
    </source>
</evidence>
<sequence>MRNLLLAFGLCLCLSCVSAAAEGLQALETEAEIFGFEAVGRIDYVGARERGFCTGTLIARDLVLTAAHCVVDEAGTARAPSDLTFLAGLRQGRAKGERGVRRISIHPDYTYSVDPSRDIVASDLALLELDRPIDYWSIPPLPTGRTLDRGQGVQVVSYARGRDDTSSREADCSVLDRQDRVIVLDCQATFGASGSPVFVSTSAGLRVVSVVSAIGTYDGAPATYAVTVTDAMPILLSAFQSSPTGWSAPARAAVAAPSGPRLLRPGNRSGASGQIRFLRPGQ</sequence>